<dbReference type="Proteomes" id="UP001531129">
    <property type="component" value="Unassembled WGS sequence"/>
</dbReference>
<evidence type="ECO:0000313" key="3">
    <source>
        <dbReference type="Proteomes" id="UP001531129"/>
    </source>
</evidence>
<accession>A0ABU8CVA7</accession>
<name>A0ABU8CVA7_9HYPH</name>
<keyword evidence="1" id="KW-1133">Transmembrane helix</keyword>
<gene>
    <name evidence="2" type="ORF">V8Q02_28935</name>
</gene>
<sequence>MENATIIWNWITGPNGSAVGTWVGAITALIGLPSVFRQTRMARNAAAGAKIAADSAKTAADAAAKAVSALSSKINLSNASYASGQLATLHFMVQHKHFGEAHTYYVTVKRTILQAHHSKAKVPEAAHVAMSAIEKQLSLANQQDSSYRPSRLNKAILGLLEQLNELEKQSMNSRAEA</sequence>
<protein>
    <submittedName>
        <fullName evidence="2">Uncharacterized protein</fullName>
    </submittedName>
</protein>
<keyword evidence="1" id="KW-0812">Transmembrane</keyword>
<keyword evidence="3" id="KW-1185">Reference proteome</keyword>
<proteinExistence type="predicted"/>
<dbReference type="RefSeq" id="WP_335915609.1">
    <property type="nucleotide sequence ID" value="NZ_JBAMYB010000002.1"/>
</dbReference>
<feature type="transmembrane region" description="Helical" evidence="1">
    <location>
        <begin position="18"/>
        <end position="36"/>
    </location>
</feature>
<dbReference type="EMBL" id="JBAMYC010000020">
    <property type="protein sequence ID" value="MEI1251995.1"/>
    <property type="molecule type" value="Genomic_DNA"/>
</dbReference>
<organism evidence="2 3">
    <name type="scientific">Rhizobium aouanii</name>
    <dbReference type="NCBI Taxonomy" id="3118145"/>
    <lineage>
        <taxon>Bacteria</taxon>
        <taxon>Pseudomonadati</taxon>
        <taxon>Pseudomonadota</taxon>
        <taxon>Alphaproteobacteria</taxon>
        <taxon>Hyphomicrobiales</taxon>
        <taxon>Rhizobiaceae</taxon>
        <taxon>Rhizobium/Agrobacterium group</taxon>
        <taxon>Rhizobium</taxon>
    </lineage>
</organism>
<reference evidence="2 3" key="1">
    <citation type="submission" date="2024-01" db="EMBL/GenBank/DDBJ databases">
        <title>Draft genome sequences of three bacterial strains isolated from Acacia saligna represent a potential new species within the genus Rhizobium.</title>
        <authorList>
            <person name="Tambong J.T."/>
            <person name="Mnasri B."/>
        </authorList>
    </citation>
    <scope>NUCLEOTIDE SEQUENCE [LARGE SCALE GENOMIC DNA]</scope>
    <source>
        <strain evidence="2 3">1AS12I</strain>
    </source>
</reference>
<evidence type="ECO:0000256" key="1">
    <source>
        <dbReference type="SAM" id="Phobius"/>
    </source>
</evidence>
<keyword evidence="1" id="KW-0472">Membrane</keyword>
<comment type="caution">
    <text evidence="2">The sequence shown here is derived from an EMBL/GenBank/DDBJ whole genome shotgun (WGS) entry which is preliminary data.</text>
</comment>
<evidence type="ECO:0000313" key="2">
    <source>
        <dbReference type="EMBL" id="MEI1251995.1"/>
    </source>
</evidence>